<dbReference type="InterPro" id="IPR011990">
    <property type="entry name" value="TPR-like_helical_dom_sf"/>
</dbReference>
<protein>
    <submittedName>
        <fullName evidence="2">Pentatricopeptide repeat-containing protein</fullName>
    </submittedName>
</protein>
<keyword evidence="1" id="KW-1185">Reference proteome</keyword>
<dbReference type="Pfam" id="PF13812">
    <property type="entry name" value="PPR_3"/>
    <property type="match status" value="1"/>
</dbReference>
<dbReference type="GO" id="GO:0003729">
    <property type="term" value="F:mRNA binding"/>
    <property type="evidence" value="ECO:0007669"/>
    <property type="project" value="TreeGrafter"/>
</dbReference>
<organism evidence="1 2">
    <name type="scientific">Schistosoma mansoni</name>
    <name type="common">Blood fluke</name>
    <dbReference type="NCBI Taxonomy" id="6183"/>
    <lineage>
        <taxon>Eukaryota</taxon>
        <taxon>Metazoa</taxon>
        <taxon>Spiralia</taxon>
        <taxon>Lophotrochozoa</taxon>
        <taxon>Platyhelminthes</taxon>
        <taxon>Trematoda</taxon>
        <taxon>Digenea</taxon>
        <taxon>Strigeidida</taxon>
        <taxon>Schistosomatoidea</taxon>
        <taxon>Schistosomatidae</taxon>
        <taxon>Schistosoma</taxon>
    </lineage>
</organism>
<dbReference type="InterPro" id="IPR002885">
    <property type="entry name" value="PPR_rpt"/>
</dbReference>
<dbReference type="InParanoid" id="A0A3Q0KQE9"/>
<dbReference type="GO" id="GO:0140053">
    <property type="term" value="P:mitochondrial gene expression"/>
    <property type="evidence" value="ECO:0007669"/>
    <property type="project" value="TreeGrafter"/>
</dbReference>
<evidence type="ECO:0000313" key="1">
    <source>
        <dbReference type="Proteomes" id="UP000008854"/>
    </source>
</evidence>
<name>A0A3Q0KQE9_SCHMA</name>
<dbReference type="Gene3D" id="1.25.40.10">
    <property type="entry name" value="Tetratricopeptide repeat domain"/>
    <property type="match status" value="1"/>
</dbReference>
<dbReference type="Proteomes" id="UP000008854">
    <property type="component" value="Unassembled WGS sequence"/>
</dbReference>
<reference evidence="1" key="1">
    <citation type="journal article" date="2012" name="PLoS Negl. Trop. Dis.">
        <title>A systematically improved high quality genome and transcriptome of the human blood fluke Schistosoma mansoni.</title>
        <authorList>
            <person name="Protasio A.V."/>
            <person name="Tsai I.J."/>
            <person name="Babbage A."/>
            <person name="Nichol S."/>
            <person name="Hunt M."/>
            <person name="Aslett M.A."/>
            <person name="De Silva N."/>
            <person name="Velarde G.S."/>
            <person name="Anderson T.J."/>
            <person name="Clark R.C."/>
            <person name="Davidson C."/>
            <person name="Dillon G.P."/>
            <person name="Holroyd N.E."/>
            <person name="LoVerde P.T."/>
            <person name="Lloyd C."/>
            <person name="McQuillan J."/>
            <person name="Oliveira G."/>
            <person name="Otto T.D."/>
            <person name="Parker-Manuel S.J."/>
            <person name="Quail M.A."/>
            <person name="Wilson R.A."/>
            <person name="Zerlotini A."/>
            <person name="Dunne D.W."/>
            <person name="Berriman M."/>
        </authorList>
    </citation>
    <scope>NUCLEOTIDE SEQUENCE [LARGE SCALE GENOMIC DNA]</scope>
    <source>
        <strain evidence="1">Puerto Rican</strain>
    </source>
</reference>
<proteinExistence type="predicted"/>
<sequence length="932" mass="104979">MTWMFTMLAVRRLFSKNVILRHLSATKSVSCSSARCISTVESAKKRTYEPNLALRFSDNTGLTDIDKFLRKQRIKGALYSCEENEQASKGFWARILKAGDMDLVERYLNMRVKLGLRVDPEKVIKDMNDAGLTPNAWTYASFIHQSCAVGDMNQTNFYLRMLRNAGFKPTRYIFSQILHGYVKAGLPEEVSSTQEILSQMGLWPSKFAYEGLLSAYADIGDKDSLLRTLDEAYAVLPSIEHNKTTESRQISPVLLLDLYTRLVCSLGYTNATCSEISTKLLTMKDHFPLEFAIDTVKILLAKGRPAAALEIFKIIHNYPEHHEYLSKLALYAAAGGLEHEALEPFWHVASMDGDELYMLRNKSKLYFRRTGKLSNNLGDRLQACIDENNVQGALDLLKDLNKTNIALAYTLFVPRLMSSGVSLQDLLKQTEDHEIIKALLFGYVFRELISIQSTDDLKSRLTNCSELVNEYRAKELLPYNDVVRLNSSVLVKLVTNIISVSDIEEIAKLNKSTVMHDVFGIFGRTLSKRALRMLFMQVFEALTLSHLRSFHGIPKNAVIQLVADVCAHQDVTFAHGGWMLSKLRDADVPTHIMAKLSSSRSVALSSFSNINVLLFDDRASNADGRNKDEDPVTNQVKLLPEESIPTTAESLVKASKNDPEELEKELKSIEKSWRLQKKFILLSYLVNLGSEDVVERVLRFLPDEHKRQLEPMKSIAHIIKSSLANANCDKPSSESVKQSIENLQNLSSQDLYVTMRGPHLDTLFRCWPTEQIPDLVIITKKLSKLGLNSVSLQLAGVLINRGLSDLVSTLLENNKTVPFTFLVGNPRNSLTKSEFLASVEYLKSVDSQHVPGFVDYCLRNAALSTNDDNFYQLIRTVVSPPFNMDLLQVCIQPTLQVLYHRLEVSKNLPEDILQATQPVVQKFSALKAKASN</sequence>
<dbReference type="STRING" id="6183.A0A3Q0KQE9"/>
<reference evidence="2" key="2">
    <citation type="submission" date="2018-12" db="UniProtKB">
        <authorList>
            <consortium name="WormBaseParasite"/>
        </authorList>
    </citation>
    <scope>IDENTIFICATION</scope>
    <source>
        <strain evidence="2">Puerto Rican</strain>
    </source>
</reference>
<dbReference type="AlphaFoldDB" id="A0A3Q0KQE9"/>
<dbReference type="WBParaSite" id="Smp_154610.1">
    <property type="protein sequence ID" value="Smp_154610.1"/>
    <property type="gene ID" value="Smp_154610"/>
</dbReference>
<dbReference type="PANTHER" id="PTHR47938:SF35">
    <property type="entry name" value="PENTATRICOPEPTIDE REPEAT-CONTAINING PROTEIN 4, MITOCHONDRIAL-RELATED"/>
    <property type="match status" value="1"/>
</dbReference>
<accession>A0A3Q0KQE9</accession>
<evidence type="ECO:0000313" key="2">
    <source>
        <dbReference type="WBParaSite" id="Smp_154610.1"/>
    </source>
</evidence>
<dbReference type="GO" id="GO:0005739">
    <property type="term" value="C:mitochondrion"/>
    <property type="evidence" value="ECO:0007669"/>
    <property type="project" value="TreeGrafter"/>
</dbReference>
<dbReference type="PANTHER" id="PTHR47938">
    <property type="entry name" value="RESPIRATORY COMPLEX I CHAPERONE (CIA84), PUTATIVE (AFU_ORTHOLOGUE AFUA_2G06020)-RELATED"/>
    <property type="match status" value="1"/>
</dbReference>